<dbReference type="EMBL" id="AQFT01000136">
    <property type="protein sequence ID" value="EMZ21215.1"/>
    <property type="molecule type" value="Genomic_DNA"/>
</dbReference>
<dbReference type="PANTHER" id="PTHR33988">
    <property type="entry name" value="ENDORIBONUCLEASE MAZF-RELATED"/>
    <property type="match status" value="1"/>
</dbReference>
<dbReference type="InterPro" id="IPR003477">
    <property type="entry name" value="PemK-like"/>
</dbReference>
<dbReference type="GO" id="GO:0004521">
    <property type="term" value="F:RNA endonuclease activity"/>
    <property type="evidence" value="ECO:0007669"/>
    <property type="project" value="TreeGrafter"/>
</dbReference>
<dbReference type="InterPro" id="IPR011067">
    <property type="entry name" value="Plasmid_toxin/cell-grow_inhib"/>
</dbReference>
<dbReference type="SUPFAM" id="SSF50118">
    <property type="entry name" value="Cell growth inhibitor/plasmid maintenance toxic component"/>
    <property type="match status" value="1"/>
</dbReference>
<dbReference type="eggNOG" id="COG2337">
    <property type="taxonomic scope" value="Bacteria"/>
</dbReference>
<keyword evidence="4" id="KW-1185">Reference proteome</keyword>
<proteinExistence type="inferred from homology"/>
<reference evidence="3 4" key="1">
    <citation type="journal article" date="2014" name="Genome Announc.">
        <title>Draft genome sequences of the altered schaedler flora, a defined bacterial community from gnotobiotic mice.</title>
        <authorList>
            <person name="Wannemuehler M.J."/>
            <person name="Overstreet A.M."/>
            <person name="Ward D.V."/>
            <person name="Phillips G.J."/>
        </authorList>
    </citation>
    <scope>NUCLEOTIDE SEQUENCE [LARGE SCALE GENOMIC DNA]</scope>
    <source>
        <strain evidence="3 4">ASF492</strain>
    </source>
</reference>
<dbReference type="Proteomes" id="UP000012589">
    <property type="component" value="Unassembled WGS sequence"/>
</dbReference>
<dbReference type="STRING" id="1235802.C823_04788"/>
<name>N2A541_9FIRM</name>
<dbReference type="GO" id="GO:0003677">
    <property type="term" value="F:DNA binding"/>
    <property type="evidence" value="ECO:0007669"/>
    <property type="project" value="InterPro"/>
</dbReference>
<dbReference type="Pfam" id="PF02452">
    <property type="entry name" value="PemK_toxin"/>
    <property type="match status" value="1"/>
</dbReference>
<evidence type="ECO:0000313" key="4">
    <source>
        <dbReference type="Proteomes" id="UP000012589"/>
    </source>
</evidence>
<dbReference type="PANTHER" id="PTHR33988:SF3">
    <property type="entry name" value="ENDORIBONUCLEASE TOXIN CHPB-RELATED"/>
    <property type="match status" value="1"/>
</dbReference>
<evidence type="ECO:0000313" key="3">
    <source>
        <dbReference type="EMBL" id="EMZ21215.1"/>
    </source>
</evidence>
<comment type="caution">
    <text evidence="3">The sequence shown here is derived from an EMBL/GenBank/DDBJ whole genome shotgun (WGS) entry which is preliminary data.</text>
</comment>
<dbReference type="Gene3D" id="2.30.30.110">
    <property type="match status" value="1"/>
</dbReference>
<evidence type="ECO:0000256" key="1">
    <source>
        <dbReference type="ARBA" id="ARBA00007521"/>
    </source>
</evidence>
<evidence type="ECO:0000256" key="2">
    <source>
        <dbReference type="ARBA" id="ARBA00022649"/>
    </source>
</evidence>
<keyword evidence="2" id="KW-1277">Toxin-antitoxin system</keyword>
<dbReference type="GO" id="GO:0016075">
    <property type="term" value="P:rRNA catabolic process"/>
    <property type="evidence" value="ECO:0007669"/>
    <property type="project" value="TreeGrafter"/>
</dbReference>
<gene>
    <name evidence="3" type="ORF">C823_04788</name>
</gene>
<comment type="similarity">
    <text evidence="1">Belongs to the PemK/MazF family.</text>
</comment>
<dbReference type="AlphaFoldDB" id="N2A541"/>
<dbReference type="HOGENOM" id="CLU_121823_2_3_9"/>
<organism evidence="3 4">
    <name type="scientific">Eubacterium plexicaudatum ASF492</name>
    <dbReference type="NCBI Taxonomy" id="1235802"/>
    <lineage>
        <taxon>Bacteria</taxon>
        <taxon>Bacillati</taxon>
        <taxon>Bacillota</taxon>
        <taxon>Clostridia</taxon>
        <taxon>Eubacteriales</taxon>
        <taxon>Eubacteriaceae</taxon>
        <taxon>Eubacterium</taxon>
    </lineage>
</organism>
<protein>
    <recommendedName>
        <fullName evidence="5">mRNA interferase</fullName>
    </recommendedName>
</protein>
<dbReference type="PATRIC" id="fig|1235802.3.peg.5040"/>
<sequence length="119" mass="13588">MGFSCWEGSVVMYNPKQGDIIFLDFSPQSGHEQAGRRPGVVISNEQFFMRTKFAVVCPITNTSNKFPLHIPLDNRTKTTGVILTEHMKCLDVISRNIQFVEKMPEELLEKTLAYVKAFF</sequence>
<accession>N2A541</accession>
<dbReference type="GO" id="GO:0006402">
    <property type="term" value="P:mRNA catabolic process"/>
    <property type="evidence" value="ECO:0007669"/>
    <property type="project" value="TreeGrafter"/>
</dbReference>
<evidence type="ECO:0008006" key="5">
    <source>
        <dbReference type="Google" id="ProtNLM"/>
    </source>
</evidence>